<keyword evidence="5" id="KW-0560">Oxidoreductase</keyword>
<feature type="repeat" description="NHL" evidence="4">
    <location>
        <begin position="174"/>
        <end position="213"/>
    </location>
</feature>
<dbReference type="PANTHER" id="PTHR10680">
    <property type="entry name" value="PEPTIDYL-GLYCINE ALPHA-AMIDATING MONOOXYGENASE"/>
    <property type="match status" value="1"/>
</dbReference>
<keyword evidence="2" id="KW-0677">Repeat</keyword>
<evidence type="ECO:0000256" key="4">
    <source>
        <dbReference type="PROSITE-ProRule" id="PRU00504"/>
    </source>
</evidence>
<dbReference type="PROSITE" id="PS51125">
    <property type="entry name" value="NHL"/>
    <property type="match status" value="2"/>
</dbReference>
<keyword evidence="3" id="KW-0325">Glycoprotein</keyword>
<reference evidence="5 6" key="1">
    <citation type="submission" date="2024-06" db="EMBL/GenBank/DDBJ databases">
        <title>Genomic Encyclopedia of Type Strains, Phase IV (KMG-IV): sequencing the most valuable type-strain genomes for metagenomic binning, comparative biology and taxonomic classification.</title>
        <authorList>
            <person name="Goeker M."/>
        </authorList>
    </citation>
    <scope>NUCLEOTIDE SEQUENCE [LARGE SCALE GENOMIC DNA]</scope>
    <source>
        <strain evidence="5 6">DSM 19730</strain>
    </source>
</reference>
<evidence type="ECO:0000256" key="3">
    <source>
        <dbReference type="ARBA" id="ARBA00023180"/>
    </source>
</evidence>
<evidence type="ECO:0000256" key="1">
    <source>
        <dbReference type="ARBA" id="ARBA00022729"/>
    </source>
</evidence>
<keyword evidence="5" id="KW-0503">Monooxygenase</keyword>
<dbReference type="EMBL" id="JBEPMN010000004">
    <property type="protein sequence ID" value="MET3661173.1"/>
    <property type="molecule type" value="Genomic_DNA"/>
</dbReference>
<dbReference type="InterPro" id="IPR001258">
    <property type="entry name" value="NHL_repeat"/>
</dbReference>
<dbReference type="RefSeq" id="WP_354151063.1">
    <property type="nucleotide sequence ID" value="NZ_JBEPMN010000004.1"/>
</dbReference>
<sequence length="293" mass="32592">MNAKLETSAAREDLFVQLGSRRYKVERTWQNAPSDLFQGRVIDIAVDSRDRVHVCQRYDFSLYRGAAPTIHVFDADGSYVKSWENAQVQDTHHIFIDRQDRLFLVDRNGQQVMVFDLDGGLLFTIGERGRPGSPFNHPTSVAVAPSGDIYVSDGYGGTHVHRFSVDGELISTWGSPGRGPGQFTTLHGLWVASDGRVFVGDREADRVQIFSPEGDYLGELGGFYHPMSIYGDKDDNIYVSDQAPRLIAFDRDNARIGCCSPVLREGHGVSGDSRGNIYLTDMNPERVTRLAAC</sequence>
<proteinExistence type="predicted"/>
<evidence type="ECO:0000313" key="5">
    <source>
        <dbReference type="EMBL" id="MET3661173.1"/>
    </source>
</evidence>
<keyword evidence="1" id="KW-0732">Signal</keyword>
<evidence type="ECO:0000256" key="2">
    <source>
        <dbReference type="ARBA" id="ARBA00022737"/>
    </source>
</evidence>
<dbReference type="GO" id="GO:0004504">
    <property type="term" value="F:peptidylglycine monooxygenase activity"/>
    <property type="evidence" value="ECO:0007669"/>
    <property type="project" value="UniProtKB-EC"/>
</dbReference>
<dbReference type="Pfam" id="PF01436">
    <property type="entry name" value="NHL"/>
    <property type="match status" value="1"/>
</dbReference>
<feature type="repeat" description="NHL" evidence="4">
    <location>
        <begin position="122"/>
        <end position="166"/>
    </location>
</feature>
<evidence type="ECO:0000313" key="6">
    <source>
        <dbReference type="Proteomes" id="UP001549143"/>
    </source>
</evidence>
<accession>A0ABV2KMD2</accession>
<dbReference type="EC" id="1.14.17.3" evidence="5"/>
<name>A0ABV2KMD2_9HYPH</name>
<gene>
    <name evidence="5" type="ORF">ABID44_001493</name>
</gene>
<dbReference type="Proteomes" id="UP001549143">
    <property type="component" value="Unassembled WGS sequence"/>
</dbReference>
<organism evidence="5 6">
    <name type="scientific">Aquamicrobium ahrensii</name>
    <dbReference type="NCBI Taxonomy" id="469551"/>
    <lineage>
        <taxon>Bacteria</taxon>
        <taxon>Pseudomonadati</taxon>
        <taxon>Pseudomonadota</taxon>
        <taxon>Alphaproteobacteria</taxon>
        <taxon>Hyphomicrobiales</taxon>
        <taxon>Phyllobacteriaceae</taxon>
        <taxon>Aquamicrobium</taxon>
    </lineage>
</organism>
<comment type="caution">
    <text evidence="5">The sequence shown here is derived from an EMBL/GenBank/DDBJ whole genome shotgun (WGS) entry which is preliminary data.</text>
</comment>
<dbReference type="PANTHER" id="PTHR10680:SF38">
    <property type="entry name" value="BLL1368 PROTEIN"/>
    <property type="match status" value="1"/>
</dbReference>
<keyword evidence="6" id="KW-1185">Reference proteome</keyword>
<dbReference type="SUPFAM" id="SSF101898">
    <property type="entry name" value="NHL repeat"/>
    <property type="match status" value="1"/>
</dbReference>
<dbReference type="Gene3D" id="2.120.10.30">
    <property type="entry name" value="TolB, C-terminal domain"/>
    <property type="match status" value="1"/>
</dbReference>
<dbReference type="InterPro" id="IPR011042">
    <property type="entry name" value="6-blade_b-propeller_TolB-like"/>
</dbReference>
<protein>
    <submittedName>
        <fullName evidence="5">Peptidylglycine monooxygenase</fullName>
        <ecNumber evidence="5">1.14.17.3</ecNumber>
    </submittedName>
</protein>